<keyword evidence="2" id="KW-1185">Reference proteome</keyword>
<reference evidence="1 2" key="1">
    <citation type="submission" date="2022-10" db="EMBL/GenBank/DDBJ databases">
        <title>High-quality genome sequences of two octocoral-associated bacteria, Endozoicomonas euniceicola EF212 and Endozoicomonas gorgoniicola PS125.</title>
        <authorList>
            <person name="Chiou Y.-J."/>
            <person name="Chen Y.-H."/>
        </authorList>
    </citation>
    <scope>NUCLEOTIDE SEQUENCE [LARGE SCALE GENOMIC DNA]</scope>
    <source>
        <strain evidence="1 2">PS125</strain>
    </source>
</reference>
<dbReference type="EMBL" id="JAPFCC010000001">
    <property type="protein sequence ID" value="MCW7554604.1"/>
    <property type="molecule type" value="Genomic_DNA"/>
</dbReference>
<comment type="caution">
    <text evidence="1">The sequence shown here is derived from an EMBL/GenBank/DDBJ whole genome shotgun (WGS) entry which is preliminary data.</text>
</comment>
<protein>
    <submittedName>
        <fullName evidence="1">Uncharacterized protein</fullName>
    </submittedName>
</protein>
<proteinExistence type="predicted"/>
<dbReference type="RefSeq" id="WP_262564354.1">
    <property type="nucleotide sequence ID" value="NZ_JAPFCC010000001.1"/>
</dbReference>
<accession>A0ABT3MZ05</accession>
<dbReference type="Proteomes" id="UP001209854">
    <property type="component" value="Unassembled WGS sequence"/>
</dbReference>
<evidence type="ECO:0000313" key="1">
    <source>
        <dbReference type="EMBL" id="MCW7554604.1"/>
    </source>
</evidence>
<name>A0ABT3MZ05_9GAMM</name>
<organism evidence="1 2">
    <name type="scientific">Endozoicomonas gorgoniicola</name>
    <dbReference type="NCBI Taxonomy" id="1234144"/>
    <lineage>
        <taxon>Bacteria</taxon>
        <taxon>Pseudomonadati</taxon>
        <taxon>Pseudomonadota</taxon>
        <taxon>Gammaproteobacteria</taxon>
        <taxon>Oceanospirillales</taxon>
        <taxon>Endozoicomonadaceae</taxon>
        <taxon>Endozoicomonas</taxon>
    </lineage>
</organism>
<evidence type="ECO:0000313" key="2">
    <source>
        <dbReference type="Proteomes" id="UP001209854"/>
    </source>
</evidence>
<gene>
    <name evidence="1" type="ORF">NX722_18670</name>
</gene>
<sequence>MDEWLLKKRTNPIFANKTYADTIDNQLQPYFFNSVPEGDKSKNQRISRGIKINKYITFILEK</sequence>